<dbReference type="GO" id="GO:0003964">
    <property type="term" value="F:RNA-directed DNA polymerase activity"/>
    <property type="evidence" value="ECO:0007669"/>
    <property type="project" value="UniProtKB-KW"/>
</dbReference>
<dbReference type="EMBL" id="JABBVZ010000009">
    <property type="protein sequence ID" value="NMP21585.1"/>
    <property type="molecule type" value="Genomic_DNA"/>
</dbReference>
<dbReference type="SUPFAM" id="SSF56672">
    <property type="entry name" value="DNA/RNA polymerases"/>
    <property type="match status" value="1"/>
</dbReference>
<dbReference type="RefSeq" id="WP_169097092.1">
    <property type="nucleotide sequence ID" value="NZ_JABBVZ010000009.1"/>
</dbReference>
<accession>A0A7Y0L393</accession>
<dbReference type="InterPro" id="IPR043502">
    <property type="entry name" value="DNA/RNA_pol_sf"/>
</dbReference>
<dbReference type="CDD" id="cd01651">
    <property type="entry name" value="RT_G2_intron"/>
    <property type="match status" value="1"/>
</dbReference>
<evidence type="ECO:0000259" key="1">
    <source>
        <dbReference type="PROSITE" id="PS50878"/>
    </source>
</evidence>
<dbReference type="PANTHER" id="PTHR34047">
    <property type="entry name" value="NUCLEAR INTRON MATURASE 1, MITOCHONDRIAL-RELATED"/>
    <property type="match status" value="1"/>
</dbReference>
<keyword evidence="2" id="KW-0548">Nucleotidyltransferase</keyword>
<feature type="domain" description="Reverse transcriptase" evidence="1">
    <location>
        <begin position="66"/>
        <end position="317"/>
    </location>
</feature>
<evidence type="ECO:0000313" key="2">
    <source>
        <dbReference type="EMBL" id="NMP21585.1"/>
    </source>
</evidence>
<dbReference type="InterPro" id="IPR000477">
    <property type="entry name" value="RT_dom"/>
</dbReference>
<dbReference type="AlphaFoldDB" id="A0A7Y0L393"/>
<dbReference type="Pfam" id="PF00078">
    <property type="entry name" value="RVT_1"/>
    <property type="match status" value="1"/>
</dbReference>
<sequence>MLPDLTRITRKASADPTCRFTALAHHLNEEFLLDTWLRLNRRGSAGIDRQTMQDFDSQRESAIRDLVDRSRRHAYQAPPVRRVYIPKPGQPAKMRPLGIPTVADRLMQAAVARILSAIYEPDFLESSYGFRPERSAHDALGAIESLVFSHPIRWVFEADIRGFFDHLDHQWLERMLSLRIGDPWILRLIGKWLRAPIDDQGTRTRPAEGAPQGGPASPILANIYLHYVLDLWFARVVQPRCHGEAHLVRFADDFVVLFEDARDAQWFARALPQRLAKFSLKVAEEKTRLLPFGRRVWALTKSQPRTRETFDFLGFRHVMGTSRKGNFRLVRIPTPKSVRKFYVATKQWMQANRHAPPGLQQQELTQRLRGFYQYFGYGTAIPVLTRVRQAIHRAWWQSLRRRSQRSPRAWTDWAVKPWFHLPSPRVTQRTGNLRVSVLGSRMR</sequence>
<evidence type="ECO:0000313" key="3">
    <source>
        <dbReference type="Proteomes" id="UP000533476"/>
    </source>
</evidence>
<dbReference type="PROSITE" id="PS50878">
    <property type="entry name" value="RT_POL"/>
    <property type="match status" value="1"/>
</dbReference>
<dbReference type="InterPro" id="IPR051083">
    <property type="entry name" value="GrpII_Intron_Splice-Mob/Def"/>
</dbReference>
<proteinExistence type="predicted"/>
<dbReference type="PANTHER" id="PTHR34047:SF8">
    <property type="entry name" value="PROTEIN YKFC"/>
    <property type="match status" value="1"/>
</dbReference>
<name>A0A7Y0L393_9FIRM</name>
<keyword evidence="3" id="KW-1185">Reference proteome</keyword>
<dbReference type="EC" id="2.7.7.49" evidence="2"/>
<dbReference type="InterPro" id="IPR030931">
    <property type="entry name" value="Group_II_RT_mat"/>
</dbReference>
<reference evidence="2 3" key="1">
    <citation type="submission" date="2020-04" db="EMBL/GenBank/DDBJ databases">
        <authorList>
            <person name="Zhang R."/>
            <person name="Schippers A."/>
        </authorList>
    </citation>
    <scope>NUCLEOTIDE SEQUENCE [LARGE SCALE GENOMIC DNA]</scope>
    <source>
        <strain evidence="2 3">DSM 109850</strain>
    </source>
</reference>
<organism evidence="2 3">
    <name type="scientific">Sulfobacillus harzensis</name>
    <dbReference type="NCBI Taxonomy" id="2729629"/>
    <lineage>
        <taxon>Bacteria</taxon>
        <taxon>Bacillati</taxon>
        <taxon>Bacillota</taxon>
        <taxon>Clostridia</taxon>
        <taxon>Eubacteriales</taxon>
        <taxon>Clostridiales Family XVII. Incertae Sedis</taxon>
        <taxon>Sulfobacillus</taxon>
    </lineage>
</organism>
<keyword evidence="2" id="KW-0808">Transferase</keyword>
<dbReference type="NCBIfam" id="TIGR04416">
    <property type="entry name" value="group_II_RT_mat"/>
    <property type="match status" value="1"/>
</dbReference>
<comment type="caution">
    <text evidence="2">The sequence shown here is derived from an EMBL/GenBank/DDBJ whole genome shotgun (WGS) entry which is preliminary data.</text>
</comment>
<dbReference type="Proteomes" id="UP000533476">
    <property type="component" value="Unassembled WGS sequence"/>
</dbReference>
<gene>
    <name evidence="2" type="primary">ltrA</name>
    <name evidence="2" type="ORF">HIJ39_04350</name>
</gene>
<keyword evidence="2" id="KW-0695">RNA-directed DNA polymerase</keyword>
<protein>
    <submittedName>
        <fullName evidence="2">Group II intron reverse transcriptase/maturase</fullName>
        <ecNumber evidence="2">2.7.7.49</ecNumber>
    </submittedName>
</protein>